<gene>
    <name evidence="2" type="ORF">HYPSUDRAFT_48657</name>
</gene>
<name>A0A0D2P3P1_HYPSF</name>
<dbReference type="EMBL" id="KN817653">
    <property type="protein sequence ID" value="KJA15135.1"/>
    <property type="molecule type" value="Genomic_DNA"/>
</dbReference>
<reference evidence="3" key="1">
    <citation type="submission" date="2014-04" db="EMBL/GenBank/DDBJ databases">
        <title>Evolutionary Origins and Diversification of the Mycorrhizal Mutualists.</title>
        <authorList>
            <consortium name="DOE Joint Genome Institute"/>
            <consortium name="Mycorrhizal Genomics Consortium"/>
            <person name="Kohler A."/>
            <person name="Kuo A."/>
            <person name="Nagy L.G."/>
            <person name="Floudas D."/>
            <person name="Copeland A."/>
            <person name="Barry K.W."/>
            <person name="Cichocki N."/>
            <person name="Veneault-Fourrey C."/>
            <person name="LaButti K."/>
            <person name="Lindquist E.A."/>
            <person name="Lipzen A."/>
            <person name="Lundell T."/>
            <person name="Morin E."/>
            <person name="Murat C."/>
            <person name="Riley R."/>
            <person name="Ohm R."/>
            <person name="Sun H."/>
            <person name="Tunlid A."/>
            <person name="Henrissat B."/>
            <person name="Grigoriev I.V."/>
            <person name="Hibbett D.S."/>
            <person name="Martin F."/>
        </authorList>
    </citation>
    <scope>NUCLEOTIDE SEQUENCE [LARGE SCALE GENOMIC DNA]</scope>
    <source>
        <strain evidence="3">FD-334 SS-4</strain>
    </source>
</reference>
<dbReference type="Proteomes" id="UP000054270">
    <property type="component" value="Unassembled WGS sequence"/>
</dbReference>
<dbReference type="AlphaFoldDB" id="A0A0D2P3P1"/>
<dbReference type="OMA" id="RIHFITH"/>
<dbReference type="OrthoDB" id="3062746at2759"/>
<evidence type="ECO:0000256" key="1">
    <source>
        <dbReference type="SAM" id="MobiDB-lite"/>
    </source>
</evidence>
<keyword evidence="3" id="KW-1185">Reference proteome</keyword>
<accession>A0A0D2P3P1</accession>
<protein>
    <submittedName>
        <fullName evidence="2">Uncharacterized protein</fullName>
    </submittedName>
</protein>
<organism evidence="2 3">
    <name type="scientific">Hypholoma sublateritium (strain FD-334 SS-4)</name>
    <dbReference type="NCBI Taxonomy" id="945553"/>
    <lineage>
        <taxon>Eukaryota</taxon>
        <taxon>Fungi</taxon>
        <taxon>Dikarya</taxon>
        <taxon>Basidiomycota</taxon>
        <taxon>Agaricomycotina</taxon>
        <taxon>Agaricomycetes</taxon>
        <taxon>Agaricomycetidae</taxon>
        <taxon>Agaricales</taxon>
        <taxon>Agaricineae</taxon>
        <taxon>Strophariaceae</taxon>
        <taxon>Hypholoma</taxon>
    </lineage>
</organism>
<proteinExistence type="predicted"/>
<evidence type="ECO:0000313" key="3">
    <source>
        <dbReference type="Proteomes" id="UP000054270"/>
    </source>
</evidence>
<sequence>MVPSLQLVLDNAAAASALPTEIRHEIVSFSPTNQLLASWALVDKTFGDIAEKVLYSTIKLDGQSGTTMTCLQTLRSNSCKAALVKSMGIVFSEPADLLPLDLLEVLEFVIQNTSNIRHLDLDWICPTDMDDPGLTAVNRILTTPSLSLTTLHCGAEVDLAGIVKHNQSLELLGIHHAHVEDDELLFSFREMFSLKENPGDRRTRLQPYRPGTTGDEEKRSMLPHIFILSTSGESRETLGRGITIFPGLYPTILDGMVQQINDHLTSPRVNNTLPTPDFVQNIKFATVCWLELPALPATRKFFAELQSIFPSITTLAVNLKGDVTIRHLTQLSDSICVMTQLECIKLQKWENTDLTEFHASVETRIHFITHWRPKFPRLTAMYAFDNFTMKLMLGVWMVHQ</sequence>
<feature type="region of interest" description="Disordered" evidence="1">
    <location>
        <begin position="198"/>
        <end position="217"/>
    </location>
</feature>
<evidence type="ECO:0000313" key="2">
    <source>
        <dbReference type="EMBL" id="KJA15135.1"/>
    </source>
</evidence>